<reference evidence="1 2" key="1">
    <citation type="journal article" date="2018" name="Nat. Genet.">
        <title>The Rosa genome provides new insights in the design of modern roses.</title>
        <authorList>
            <person name="Bendahmane M."/>
        </authorList>
    </citation>
    <scope>NUCLEOTIDE SEQUENCE [LARGE SCALE GENOMIC DNA]</scope>
    <source>
        <strain evidence="2">cv. Old Blush</strain>
    </source>
</reference>
<evidence type="ECO:0000313" key="2">
    <source>
        <dbReference type="Proteomes" id="UP000238479"/>
    </source>
</evidence>
<organism evidence="1 2">
    <name type="scientific">Rosa chinensis</name>
    <name type="common">China rose</name>
    <dbReference type="NCBI Taxonomy" id="74649"/>
    <lineage>
        <taxon>Eukaryota</taxon>
        <taxon>Viridiplantae</taxon>
        <taxon>Streptophyta</taxon>
        <taxon>Embryophyta</taxon>
        <taxon>Tracheophyta</taxon>
        <taxon>Spermatophyta</taxon>
        <taxon>Magnoliopsida</taxon>
        <taxon>eudicotyledons</taxon>
        <taxon>Gunneridae</taxon>
        <taxon>Pentapetalae</taxon>
        <taxon>rosids</taxon>
        <taxon>fabids</taxon>
        <taxon>Rosales</taxon>
        <taxon>Rosaceae</taxon>
        <taxon>Rosoideae</taxon>
        <taxon>Rosoideae incertae sedis</taxon>
        <taxon>Rosa</taxon>
    </lineage>
</organism>
<dbReference type="Proteomes" id="UP000238479">
    <property type="component" value="Chromosome 7"/>
</dbReference>
<keyword evidence="2" id="KW-1185">Reference proteome</keyword>
<dbReference type="Gramene" id="PRQ20445">
    <property type="protein sequence ID" value="PRQ20445"/>
    <property type="gene ID" value="RchiOBHm_Chr7g0228251"/>
</dbReference>
<gene>
    <name evidence="1" type="ORF">RchiOBHm_Chr7g0228251</name>
</gene>
<proteinExistence type="predicted"/>
<dbReference type="AlphaFoldDB" id="A0A2P6PEU1"/>
<comment type="caution">
    <text evidence="1">The sequence shown here is derived from an EMBL/GenBank/DDBJ whole genome shotgun (WGS) entry which is preliminary data.</text>
</comment>
<protein>
    <submittedName>
        <fullName evidence="1">Uncharacterized protein</fullName>
    </submittedName>
</protein>
<name>A0A2P6PEU1_ROSCH</name>
<dbReference type="EMBL" id="PDCK01000045">
    <property type="protein sequence ID" value="PRQ20445.1"/>
    <property type="molecule type" value="Genomic_DNA"/>
</dbReference>
<sequence length="55" mass="6027">MGLGSCLCNLYLNNQQVAGKCFSERFGGHPLTQTLPTSPSQDISPNDMYLLQSLH</sequence>
<evidence type="ECO:0000313" key="1">
    <source>
        <dbReference type="EMBL" id="PRQ20445.1"/>
    </source>
</evidence>
<accession>A0A2P6PEU1</accession>